<dbReference type="Gene3D" id="3.90.550.10">
    <property type="entry name" value="Spore Coat Polysaccharide Biosynthesis Protein SpsA, Chain A"/>
    <property type="match status" value="1"/>
</dbReference>
<dbReference type="Proteomes" id="UP000285462">
    <property type="component" value="Unassembled WGS sequence"/>
</dbReference>
<dbReference type="InterPro" id="IPR029044">
    <property type="entry name" value="Nucleotide-diphossugar_trans"/>
</dbReference>
<name>A0A1X2ZNH4_BIFAD</name>
<keyword evidence="2" id="KW-0808">Transferase</keyword>
<evidence type="ECO:0000313" key="4">
    <source>
        <dbReference type="Proteomes" id="UP000193905"/>
    </source>
</evidence>
<dbReference type="CDD" id="cd00761">
    <property type="entry name" value="Glyco_tranf_GTA_type"/>
    <property type="match status" value="1"/>
</dbReference>
<accession>A0A1X2ZNH4</accession>
<dbReference type="PANTHER" id="PTHR22916">
    <property type="entry name" value="GLYCOSYLTRANSFERASE"/>
    <property type="match status" value="1"/>
</dbReference>
<dbReference type="EMBL" id="LNKH01000010">
    <property type="protein sequence ID" value="OSG95914.1"/>
    <property type="molecule type" value="Genomic_DNA"/>
</dbReference>
<comment type="caution">
    <text evidence="2">The sequence shown here is derived from an EMBL/GenBank/DDBJ whole genome shotgun (WGS) entry which is preliminary data.</text>
</comment>
<protein>
    <submittedName>
        <fullName evidence="2 3">Glycosyltransferase</fullName>
    </submittedName>
</protein>
<proteinExistence type="predicted"/>
<sequence>MVSLQKVLPRVLPCIPGNDLLYRILRINAVNAEPLACDVDALDELSDIHPRSSSPFVPDYRVGGASDYDLSLIVPCYNVEDYIDECLTSIFGQETHYSMEVIAVDDGSTDSTADKLNQWKQRHDNLVVYRQKNAGLAAARNTGLDHARGSNIMFLDSDDMLAPNAVELLMDTLTSSSADYVSGSYVRVNESGKPISKPYQIGSCGMPWGRVYRASVWDSLRFLEGYWFEDTLQAYCIVPFHRETRQPLAQTRYRIRGNSISHDSARRNKSADAYWVVEATLEQCRMLGLPIGQTLYEQTIGQFGALGASRIDGWSEAHRRIFFLACSNLITTTTEFTGLTTKRALVWRDMELALRTRNYRLWKLACYFAYIGR</sequence>
<dbReference type="GO" id="GO:0016758">
    <property type="term" value="F:hexosyltransferase activity"/>
    <property type="evidence" value="ECO:0007669"/>
    <property type="project" value="UniProtKB-ARBA"/>
</dbReference>
<evidence type="ECO:0000313" key="2">
    <source>
        <dbReference type="EMBL" id="OSG95914.1"/>
    </source>
</evidence>
<dbReference type="PANTHER" id="PTHR22916:SF3">
    <property type="entry name" value="UDP-GLCNAC:BETAGAL BETA-1,3-N-ACETYLGLUCOSAMINYLTRANSFERASE-LIKE PROTEIN 1"/>
    <property type="match status" value="1"/>
</dbReference>
<dbReference type="Proteomes" id="UP000193905">
    <property type="component" value="Unassembled WGS sequence"/>
</dbReference>
<evidence type="ECO:0000259" key="1">
    <source>
        <dbReference type="Pfam" id="PF00535"/>
    </source>
</evidence>
<evidence type="ECO:0000313" key="3">
    <source>
        <dbReference type="EMBL" id="RGS64404.1"/>
    </source>
</evidence>
<evidence type="ECO:0000313" key="5">
    <source>
        <dbReference type="Proteomes" id="UP000285462"/>
    </source>
</evidence>
<dbReference type="RefSeq" id="WP_085381138.1">
    <property type="nucleotide sequence ID" value="NZ_JAQEFG010000004.1"/>
</dbReference>
<reference evidence="3 5" key="2">
    <citation type="submission" date="2018-08" db="EMBL/GenBank/DDBJ databases">
        <title>A genome reference for cultivated species of the human gut microbiota.</title>
        <authorList>
            <person name="Zou Y."/>
            <person name="Xue W."/>
            <person name="Luo G."/>
        </authorList>
    </citation>
    <scope>NUCLEOTIDE SEQUENCE [LARGE SCALE GENOMIC DNA]</scope>
    <source>
        <strain evidence="3 5">AF21-27</strain>
    </source>
</reference>
<organism evidence="2 4">
    <name type="scientific">Bifidobacterium adolescentis</name>
    <dbReference type="NCBI Taxonomy" id="1680"/>
    <lineage>
        <taxon>Bacteria</taxon>
        <taxon>Bacillati</taxon>
        <taxon>Actinomycetota</taxon>
        <taxon>Actinomycetes</taxon>
        <taxon>Bifidobacteriales</taxon>
        <taxon>Bifidobacteriaceae</taxon>
        <taxon>Bifidobacterium</taxon>
    </lineage>
</organism>
<dbReference type="Pfam" id="PF00535">
    <property type="entry name" value="Glycos_transf_2"/>
    <property type="match status" value="1"/>
</dbReference>
<dbReference type="InterPro" id="IPR001173">
    <property type="entry name" value="Glyco_trans_2-like"/>
</dbReference>
<dbReference type="SUPFAM" id="SSF53448">
    <property type="entry name" value="Nucleotide-diphospho-sugar transferases"/>
    <property type="match status" value="1"/>
</dbReference>
<gene>
    <name evidence="2" type="ORF">AL0462_1512</name>
    <name evidence="3" type="ORF">DWX79_07195</name>
</gene>
<feature type="domain" description="Glycosyltransferase 2-like" evidence="1">
    <location>
        <begin position="71"/>
        <end position="212"/>
    </location>
</feature>
<reference evidence="2 4" key="1">
    <citation type="journal article" date="2016" name="Sci. Rep.">
        <title>Evaluation of genetic diversity among strains of the human gut commensal Bifidobacterium adolescentis.</title>
        <authorList>
            <person name="Duranti S."/>
            <person name="Milani C."/>
            <person name="Lugli G.A."/>
            <person name="Mancabelli L."/>
            <person name="Turroni F."/>
            <person name="Ferrario C."/>
            <person name="Mangifesta M."/>
            <person name="Viappiani A."/>
            <person name="Sanchez B."/>
            <person name="Margolles A."/>
            <person name="van Sinderen D."/>
            <person name="Ventura M."/>
        </authorList>
    </citation>
    <scope>NUCLEOTIDE SEQUENCE [LARGE SCALE GENOMIC DNA]</scope>
    <source>
        <strain evidence="2 4">AL46-2</strain>
    </source>
</reference>
<dbReference type="EMBL" id="QRVT01000004">
    <property type="protein sequence ID" value="RGS64404.1"/>
    <property type="molecule type" value="Genomic_DNA"/>
</dbReference>
<dbReference type="AlphaFoldDB" id="A0A1X2ZNH4"/>